<organism evidence="1 2">
    <name type="scientific">Favolaschia claudopus</name>
    <dbReference type="NCBI Taxonomy" id="2862362"/>
    <lineage>
        <taxon>Eukaryota</taxon>
        <taxon>Fungi</taxon>
        <taxon>Dikarya</taxon>
        <taxon>Basidiomycota</taxon>
        <taxon>Agaricomycotina</taxon>
        <taxon>Agaricomycetes</taxon>
        <taxon>Agaricomycetidae</taxon>
        <taxon>Agaricales</taxon>
        <taxon>Marasmiineae</taxon>
        <taxon>Mycenaceae</taxon>
        <taxon>Favolaschia</taxon>
    </lineage>
</organism>
<feature type="non-terminal residue" evidence="1">
    <location>
        <position position="177"/>
    </location>
</feature>
<sequence length="177" mass="19821">IEKWLERACSVPLSIHAVDTARVTLPIISALVPHSGRFERLTLVVKDPSVLGGFNSLPLLHTLCLQFTGYSDIPDIFQDVSLLRTVVLNGCAYNTHKVRLPWSQLTSLTLRFVETDALVPILRQASTCLVYCSLNLWRTWTDAEHEDDTDIVFAVLLPAARFFCKGSQDFSAPMPTY</sequence>
<gene>
    <name evidence="1" type="ORF">R3P38DRAFT_2412398</name>
</gene>
<dbReference type="Proteomes" id="UP001362999">
    <property type="component" value="Unassembled WGS sequence"/>
</dbReference>
<dbReference type="EMBL" id="JAWWNJ010000050">
    <property type="protein sequence ID" value="KAK7016494.1"/>
    <property type="molecule type" value="Genomic_DNA"/>
</dbReference>
<dbReference type="AlphaFoldDB" id="A0AAW0AV15"/>
<evidence type="ECO:0000313" key="2">
    <source>
        <dbReference type="Proteomes" id="UP001362999"/>
    </source>
</evidence>
<name>A0AAW0AV15_9AGAR</name>
<feature type="non-terminal residue" evidence="1">
    <location>
        <position position="1"/>
    </location>
</feature>
<accession>A0AAW0AV15</accession>
<dbReference type="SUPFAM" id="SSF52058">
    <property type="entry name" value="L domain-like"/>
    <property type="match status" value="1"/>
</dbReference>
<protein>
    <submittedName>
        <fullName evidence="1">Uncharacterized protein</fullName>
    </submittedName>
</protein>
<evidence type="ECO:0000313" key="1">
    <source>
        <dbReference type="EMBL" id="KAK7016494.1"/>
    </source>
</evidence>
<comment type="caution">
    <text evidence="1">The sequence shown here is derived from an EMBL/GenBank/DDBJ whole genome shotgun (WGS) entry which is preliminary data.</text>
</comment>
<reference evidence="1 2" key="1">
    <citation type="journal article" date="2024" name="J Genomics">
        <title>Draft genome sequencing and assembly of Favolaschia claudopus CIRM-BRFM 2984 isolated from oak limbs.</title>
        <authorList>
            <person name="Navarro D."/>
            <person name="Drula E."/>
            <person name="Chaduli D."/>
            <person name="Cazenave R."/>
            <person name="Ahrendt S."/>
            <person name="Wang J."/>
            <person name="Lipzen A."/>
            <person name="Daum C."/>
            <person name="Barry K."/>
            <person name="Grigoriev I.V."/>
            <person name="Favel A."/>
            <person name="Rosso M.N."/>
            <person name="Martin F."/>
        </authorList>
    </citation>
    <scope>NUCLEOTIDE SEQUENCE [LARGE SCALE GENOMIC DNA]</scope>
    <source>
        <strain evidence="1 2">CIRM-BRFM 2984</strain>
    </source>
</reference>
<keyword evidence="2" id="KW-1185">Reference proteome</keyword>
<proteinExistence type="predicted"/>